<dbReference type="GO" id="GO:0005524">
    <property type="term" value="F:ATP binding"/>
    <property type="evidence" value="ECO:0007669"/>
    <property type="project" value="UniProtKB-KW"/>
</dbReference>
<dbReference type="AlphaFoldDB" id="A0A366M341"/>
<dbReference type="InterPro" id="IPR003593">
    <property type="entry name" value="AAA+_ATPase"/>
</dbReference>
<accession>A0A366M341</accession>
<dbReference type="PANTHER" id="PTHR23077">
    <property type="entry name" value="AAA-FAMILY ATPASE"/>
    <property type="match status" value="1"/>
</dbReference>
<dbReference type="Pfam" id="PF00004">
    <property type="entry name" value="AAA"/>
    <property type="match status" value="1"/>
</dbReference>
<dbReference type="InterPro" id="IPR027417">
    <property type="entry name" value="P-loop_NTPase"/>
</dbReference>
<sequence>MDSSDARHLARELSDLLSNANRRLREERPEAPLVSRVTGHLGCALTEVISVSETFPRWEHANLQRGVDAYLAGHAPGAEWFGIAGESRHGYDYADMLTMMARGWDQFDLGTVGYATAAIGPSDTMEVVSAGLVCAYAPDGTPLVLGLRTWMEHGPPECRIEVLAASRDGARAARDEITRLMHEHDVFRGRILSFTWTEHRGNELVSFLPRPQVAADEVILPAGLLDVVERHVIEVGELADRLRAHGRHLKRGLLLHGPPGSGKTHTVRYLMGRMTGCTVIVMTGMAIRHIEQAAALARRLQPAMVVLEDVDLVAMDRSFTPEGNPLLFMLLDAMDGIGSDADVAFVLTTNRADVLERALADRPGRIDLAVEIPKPDAAGRSALLRLYSRGQRLAADTDAIVSRTEGATASFFKELLRRAVLRTIMAGDDASVLTDAHLTAALSEMLGERQALTRALLGSAPGEGDPAQEGRPVPMAARAGGHGTSFVVYGEADD</sequence>
<dbReference type="InterPro" id="IPR050168">
    <property type="entry name" value="AAA_ATPase_domain"/>
</dbReference>
<organism evidence="3 4">
    <name type="scientific">Spongiactinospora rosea</name>
    <dbReference type="NCBI Taxonomy" id="2248750"/>
    <lineage>
        <taxon>Bacteria</taxon>
        <taxon>Bacillati</taxon>
        <taxon>Actinomycetota</taxon>
        <taxon>Actinomycetes</taxon>
        <taxon>Streptosporangiales</taxon>
        <taxon>Streptosporangiaceae</taxon>
        <taxon>Spongiactinospora</taxon>
    </lineage>
</organism>
<name>A0A366M341_9ACTN</name>
<dbReference type="SUPFAM" id="SSF52540">
    <property type="entry name" value="P-loop containing nucleoside triphosphate hydrolases"/>
    <property type="match status" value="1"/>
</dbReference>
<proteinExistence type="predicted"/>
<dbReference type="SMART" id="SM00382">
    <property type="entry name" value="AAA"/>
    <property type="match status" value="1"/>
</dbReference>
<keyword evidence="3" id="KW-0547">Nucleotide-binding</keyword>
<dbReference type="GO" id="GO:0016887">
    <property type="term" value="F:ATP hydrolysis activity"/>
    <property type="evidence" value="ECO:0007669"/>
    <property type="project" value="InterPro"/>
</dbReference>
<protein>
    <submittedName>
        <fullName evidence="3">ATP-binding protein</fullName>
    </submittedName>
</protein>
<dbReference type="InterPro" id="IPR003959">
    <property type="entry name" value="ATPase_AAA_core"/>
</dbReference>
<evidence type="ECO:0000313" key="4">
    <source>
        <dbReference type="Proteomes" id="UP000253303"/>
    </source>
</evidence>
<feature type="domain" description="AAA+ ATPase" evidence="2">
    <location>
        <begin position="249"/>
        <end position="376"/>
    </location>
</feature>
<dbReference type="Gene3D" id="3.40.50.300">
    <property type="entry name" value="P-loop containing nucleotide triphosphate hydrolases"/>
    <property type="match status" value="1"/>
</dbReference>
<keyword evidence="3" id="KW-0067">ATP-binding</keyword>
<dbReference type="Proteomes" id="UP000253303">
    <property type="component" value="Unassembled WGS sequence"/>
</dbReference>
<evidence type="ECO:0000313" key="3">
    <source>
        <dbReference type="EMBL" id="RBQ20457.1"/>
    </source>
</evidence>
<reference evidence="3 4" key="1">
    <citation type="submission" date="2018-06" db="EMBL/GenBank/DDBJ databases">
        <title>Sphaerisporangium craniellae sp. nov., isolated from a marine sponge in the South China Sea.</title>
        <authorList>
            <person name="Li L."/>
        </authorList>
    </citation>
    <scope>NUCLEOTIDE SEQUENCE [LARGE SCALE GENOMIC DNA]</scope>
    <source>
        <strain evidence="3 4">LHW63015</strain>
    </source>
</reference>
<gene>
    <name evidence="3" type="ORF">DP939_11810</name>
</gene>
<evidence type="ECO:0000259" key="2">
    <source>
        <dbReference type="SMART" id="SM00382"/>
    </source>
</evidence>
<dbReference type="EMBL" id="QMEY01000003">
    <property type="protein sequence ID" value="RBQ20457.1"/>
    <property type="molecule type" value="Genomic_DNA"/>
</dbReference>
<comment type="caution">
    <text evidence="3">The sequence shown here is derived from an EMBL/GenBank/DDBJ whole genome shotgun (WGS) entry which is preliminary data.</text>
</comment>
<keyword evidence="4" id="KW-1185">Reference proteome</keyword>
<dbReference type="RefSeq" id="WP_113980650.1">
    <property type="nucleotide sequence ID" value="NZ_QMEY01000003.1"/>
</dbReference>
<evidence type="ECO:0000256" key="1">
    <source>
        <dbReference type="SAM" id="MobiDB-lite"/>
    </source>
</evidence>
<dbReference type="Gene3D" id="1.10.8.60">
    <property type="match status" value="1"/>
</dbReference>
<dbReference type="OrthoDB" id="9809379at2"/>
<feature type="region of interest" description="Disordered" evidence="1">
    <location>
        <begin position="458"/>
        <end position="481"/>
    </location>
</feature>
<dbReference type="CDD" id="cd19481">
    <property type="entry name" value="RecA-like_protease"/>
    <property type="match status" value="1"/>
</dbReference>